<accession>X6LEJ0</accession>
<reference evidence="2 3" key="1">
    <citation type="journal article" date="2013" name="Curr. Biol.">
        <title>The Genome of the Foraminiferan Reticulomyxa filosa.</title>
        <authorList>
            <person name="Glockner G."/>
            <person name="Hulsmann N."/>
            <person name="Schleicher M."/>
            <person name="Noegel A.A."/>
            <person name="Eichinger L."/>
            <person name="Gallinger C."/>
            <person name="Pawlowski J."/>
            <person name="Sierra R."/>
            <person name="Euteneuer U."/>
            <person name="Pillet L."/>
            <person name="Moustafa A."/>
            <person name="Platzer M."/>
            <person name="Groth M."/>
            <person name="Szafranski K."/>
            <person name="Schliwa M."/>
        </authorList>
    </citation>
    <scope>NUCLEOTIDE SEQUENCE [LARGE SCALE GENOMIC DNA]</scope>
</reference>
<comment type="caution">
    <text evidence="2">The sequence shown here is derived from an EMBL/GenBank/DDBJ whole genome shotgun (WGS) entry which is preliminary data.</text>
</comment>
<keyword evidence="1" id="KW-0472">Membrane</keyword>
<sequence>MCTLDVSKILINETLFFTKKKRKGIQFDLTYEANQQELDKRYPCSQTNVKYNIASGINIQTTLQMTSERWLISVAVSLLWSILVWQPLTIFFLTFLRVWSFKHGLVLEATISNLCAFIGFSCCGCNKCAERHLTRKTINMNDTTEKDIATSYVASLAVGDRVIDRHLFLSRIDWLVSSKENQIASVGTGKSNTENMTWNTINDTEGDKMTNDIDLNEETFL</sequence>
<proteinExistence type="predicted"/>
<feature type="transmembrane region" description="Helical" evidence="1">
    <location>
        <begin position="70"/>
        <end position="96"/>
    </location>
</feature>
<dbReference type="Proteomes" id="UP000023152">
    <property type="component" value="Unassembled WGS sequence"/>
</dbReference>
<keyword evidence="3" id="KW-1185">Reference proteome</keyword>
<name>X6LEJ0_RETFI</name>
<protein>
    <submittedName>
        <fullName evidence="2">Uncharacterized protein</fullName>
    </submittedName>
</protein>
<keyword evidence="1" id="KW-0812">Transmembrane</keyword>
<dbReference type="AlphaFoldDB" id="X6LEJ0"/>
<dbReference type="EMBL" id="ASPP01042366">
    <property type="protein sequence ID" value="ETN99968.1"/>
    <property type="molecule type" value="Genomic_DNA"/>
</dbReference>
<keyword evidence="1" id="KW-1133">Transmembrane helix</keyword>
<gene>
    <name evidence="2" type="ORF">RFI_37489</name>
</gene>
<organism evidence="2 3">
    <name type="scientific">Reticulomyxa filosa</name>
    <dbReference type="NCBI Taxonomy" id="46433"/>
    <lineage>
        <taxon>Eukaryota</taxon>
        <taxon>Sar</taxon>
        <taxon>Rhizaria</taxon>
        <taxon>Retaria</taxon>
        <taxon>Foraminifera</taxon>
        <taxon>Monothalamids</taxon>
        <taxon>Reticulomyxidae</taxon>
        <taxon>Reticulomyxa</taxon>
    </lineage>
</organism>
<evidence type="ECO:0000313" key="3">
    <source>
        <dbReference type="Proteomes" id="UP000023152"/>
    </source>
</evidence>
<evidence type="ECO:0000313" key="2">
    <source>
        <dbReference type="EMBL" id="ETN99968.1"/>
    </source>
</evidence>
<evidence type="ECO:0000256" key="1">
    <source>
        <dbReference type="SAM" id="Phobius"/>
    </source>
</evidence>